<dbReference type="EMBL" id="AP015037">
    <property type="protein sequence ID" value="BAT84380.1"/>
    <property type="molecule type" value="Genomic_DNA"/>
</dbReference>
<keyword evidence="1" id="KW-1133">Transmembrane helix</keyword>
<dbReference type="Proteomes" id="UP000291084">
    <property type="component" value="Chromosome 4"/>
</dbReference>
<feature type="non-terminal residue" evidence="2">
    <location>
        <position position="1"/>
    </location>
</feature>
<protein>
    <submittedName>
        <fullName evidence="2">Uncharacterized protein</fullName>
    </submittedName>
</protein>
<organism evidence="2 3">
    <name type="scientific">Vigna angularis var. angularis</name>
    <dbReference type="NCBI Taxonomy" id="157739"/>
    <lineage>
        <taxon>Eukaryota</taxon>
        <taxon>Viridiplantae</taxon>
        <taxon>Streptophyta</taxon>
        <taxon>Embryophyta</taxon>
        <taxon>Tracheophyta</taxon>
        <taxon>Spermatophyta</taxon>
        <taxon>Magnoliopsida</taxon>
        <taxon>eudicotyledons</taxon>
        <taxon>Gunneridae</taxon>
        <taxon>Pentapetalae</taxon>
        <taxon>rosids</taxon>
        <taxon>fabids</taxon>
        <taxon>Fabales</taxon>
        <taxon>Fabaceae</taxon>
        <taxon>Papilionoideae</taxon>
        <taxon>50 kb inversion clade</taxon>
        <taxon>NPAAA clade</taxon>
        <taxon>indigoferoid/millettioid clade</taxon>
        <taxon>Phaseoleae</taxon>
        <taxon>Vigna</taxon>
    </lineage>
</organism>
<proteinExistence type="predicted"/>
<evidence type="ECO:0000313" key="3">
    <source>
        <dbReference type="Proteomes" id="UP000291084"/>
    </source>
</evidence>
<accession>A0A0S3RUZ7</accession>
<sequence>WLNRGNNSFPLTEPLFSNPSSLVFPVIEPFFSSSHSSRAFPLPVWSHHLRFSNHHLHASTLLCSLAAHITPSSLLLMLASLFLFSMAHRPVFVLCRLKIPNSEWFFPTPKL</sequence>
<keyword evidence="1" id="KW-0812">Transmembrane</keyword>
<keyword evidence="1" id="KW-0472">Membrane</keyword>
<reference evidence="2 3" key="1">
    <citation type="journal article" date="2015" name="Sci. Rep.">
        <title>The power of single molecule real-time sequencing technology in the de novo assembly of a eukaryotic genome.</title>
        <authorList>
            <person name="Sakai H."/>
            <person name="Naito K."/>
            <person name="Ogiso-Tanaka E."/>
            <person name="Takahashi Y."/>
            <person name="Iseki K."/>
            <person name="Muto C."/>
            <person name="Satou K."/>
            <person name="Teruya K."/>
            <person name="Shiroma A."/>
            <person name="Shimoji M."/>
            <person name="Hirano T."/>
            <person name="Itoh T."/>
            <person name="Kaga A."/>
            <person name="Tomooka N."/>
        </authorList>
    </citation>
    <scope>NUCLEOTIDE SEQUENCE [LARGE SCALE GENOMIC DNA]</scope>
    <source>
        <strain evidence="3">cv. Shumari</strain>
    </source>
</reference>
<keyword evidence="3" id="KW-1185">Reference proteome</keyword>
<evidence type="ECO:0000313" key="2">
    <source>
        <dbReference type="EMBL" id="BAT84380.1"/>
    </source>
</evidence>
<evidence type="ECO:0000256" key="1">
    <source>
        <dbReference type="SAM" id="Phobius"/>
    </source>
</evidence>
<gene>
    <name evidence="2" type="primary">Vigan.04G173100</name>
    <name evidence="2" type="ORF">VIGAN_04173100</name>
</gene>
<feature type="transmembrane region" description="Helical" evidence="1">
    <location>
        <begin position="58"/>
        <end position="84"/>
    </location>
</feature>
<dbReference type="AlphaFoldDB" id="A0A0S3RUZ7"/>
<name>A0A0S3RUZ7_PHAAN</name>